<proteinExistence type="inferred from homology"/>
<feature type="region of interest" description="Disordered" evidence="8">
    <location>
        <begin position="27"/>
        <end position="49"/>
    </location>
</feature>
<dbReference type="InterPro" id="IPR001737">
    <property type="entry name" value="KsgA/Erm"/>
</dbReference>
<dbReference type="Gene3D" id="3.40.50.150">
    <property type="entry name" value="Vaccinia Virus protein VP39"/>
    <property type="match status" value="1"/>
</dbReference>
<dbReference type="PANTHER" id="PTHR11727">
    <property type="entry name" value="DIMETHYLADENOSINE TRANSFERASE"/>
    <property type="match status" value="1"/>
</dbReference>
<evidence type="ECO:0000256" key="4">
    <source>
        <dbReference type="ARBA" id="ARBA00022691"/>
    </source>
</evidence>
<comment type="subcellular location">
    <subcellularLocation>
        <location evidence="1">Mitochondrion</location>
    </subcellularLocation>
</comment>
<keyword evidence="7" id="KW-0698">rRNA processing</keyword>
<dbReference type="SUPFAM" id="SSF53335">
    <property type="entry name" value="S-adenosyl-L-methionine-dependent methyltransferases"/>
    <property type="match status" value="1"/>
</dbReference>
<dbReference type="GO" id="GO:0006391">
    <property type="term" value="P:transcription initiation at mitochondrial promoter"/>
    <property type="evidence" value="ECO:0007669"/>
    <property type="project" value="TreeGrafter"/>
</dbReference>
<feature type="compositionally biased region" description="Low complexity" evidence="8">
    <location>
        <begin position="28"/>
        <end position="46"/>
    </location>
</feature>
<feature type="region of interest" description="Disordered" evidence="8">
    <location>
        <begin position="66"/>
        <end position="87"/>
    </location>
</feature>
<dbReference type="Proteomes" id="UP000559027">
    <property type="component" value="Unassembled WGS sequence"/>
</dbReference>
<dbReference type="GO" id="GO:0000179">
    <property type="term" value="F:rRNA (adenine-N6,N6-)-dimethyltransferase activity"/>
    <property type="evidence" value="ECO:0007669"/>
    <property type="project" value="TreeGrafter"/>
</dbReference>
<dbReference type="GO" id="GO:0005759">
    <property type="term" value="C:mitochondrial matrix"/>
    <property type="evidence" value="ECO:0007669"/>
    <property type="project" value="TreeGrafter"/>
</dbReference>
<accession>A0A8H5D3S3</accession>
<gene>
    <name evidence="9" type="ORF">D9756_007711</name>
</gene>
<dbReference type="Gene3D" id="1.10.8.100">
    <property type="entry name" value="Ribosomal RNA adenine dimethylase-like, domain 2"/>
    <property type="match status" value="1"/>
</dbReference>
<keyword evidence="10" id="KW-1185">Reference proteome</keyword>
<comment type="similarity">
    <text evidence="7">Belongs to the class I-like SAM-binding methyltransferase superfamily. rRNA adenine N(6)-methyltransferase family.</text>
</comment>
<dbReference type="Pfam" id="PF00398">
    <property type="entry name" value="RrnaAD"/>
    <property type="match status" value="1"/>
</dbReference>
<evidence type="ECO:0000256" key="2">
    <source>
        <dbReference type="ARBA" id="ARBA00022603"/>
    </source>
</evidence>
<dbReference type="EC" id="2.1.1.-" evidence="7"/>
<evidence type="ECO:0000256" key="8">
    <source>
        <dbReference type="SAM" id="MobiDB-lite"/>
    </source>
</evidence>
<dbReference type="PANTHER" id="PTHR11727:SF17">
    <property type="entry name" value="DIMETHYLADENOSINE TRANSFERASE 1, MITOCHONDRIAL"/>
    <property type="match status" value="1"/>
</dbReference>
<evidence type="ECO:0000256" key="3">
    <source>
        <dbReference type="ARBA" id="ARBA00022679"/>
    </source>
</evidence>
<comment type="function">
    <text evidence="6">Mitochondrial transcription factor that confers selective promoter recognition on the core subunit of the yeast mitochondrial RNA polymerase. Interacts with DNA in a non-specific manner.</text>
</comment>
<dbReference type="EMBL" id="JAACJO010000012">
    <property type="protein sequence ID" value="KAF5351667.1"/>
    <property type="molecule type" value="Genomic_DNA"/>
</dbReference>
<evidence type="ECO:0000313" key="10">
    <source>
        <dbReference type="Proteomes" id="UP000559027"/>
    </source>
</evidence>
<comment type="caution">
    <text evidence="9">The sequence shown here is derived from an EMBL/GenBank/DDBJ whole genome shotgun (WGS) entry which is preliminary data.</text>
</comment>
<dbReference type="OrthoDB" id="16079at2759"/>
<dbReference type="AlphaFoldDB" id="A0A8H5D3S3"/>
<organism evidence="9 10">
    <name type="scientific">Leucocoprinus leucothites</name>
    <dbReference type="NCBI Taxonomy" id="201217"/>
    <lineage>
        <taxon>Eukaryota</taxon>
        <taxon>Fungi</taxon>
        <taxon>Dikarya</taxon>
        <taxon>Basidiomycota</taxon>
        <taxon>Agaricomycotina</taxon>
        <taxon>Agaricomycetes</taxon>
        <taxon>Agaricomycetidae</taxon>
        <taxon>Agaricales</taxon>
        <taxon>Agaricineae</taxon>
        <taxon>Agaricaceae</taxon>
        <taxon>Leucocoprinus</taxon>
    </lineage>
</organism>
<keyword evidence="3 7" id="KW-0808">Transferase</keyword>
<keyword evidence="2 7" id="KW-0489">Methyltransferase</keyword>
<dbReference type="InterPro" id="IPR023165">
    <property type="entry name" value="rRNA_Ade_diMease-like_C"/>
</dbReference>
<sequence length="432" mass="48826">MAFRAASFARHARSLTIRLSRVQRPPLTSSSSIRSFSSTPTNSSSSQPFPIDSLVADVIKTNNELEANPARKRAGRPKQYVESETIAPQADLPPAEEWLNYFPWTMENKGRASVMNPETAQELAEAYVPEGSKDRIIIEAFPGPGALTRALLKLPKERIKKLIVLEENPLFNQWLKPLEDIDPRITVVPVSGYQWNAYDYISNHGYLEDVQTIDWSQEHTQLSFISHVPDTVHGEQLISQFLRCIPDHGWLFKYGRVPLHLTMTEALWQRISDPPGSITRCKLGVIAEATALYDYALPPALLAPYKLNFFPPNIKKAPDFVGITVKPLKEPVIESGLLDDWDYVLRRMFVQKATPVHRSIPTLAPGAASLLKKITAESTPPDQRLNVKLTARKLTAKEWRIIVRAFANWPFKPEDLSIDNYHSKTSRQVTIM</sequence>
<keyword evidence="5" id="KW-0694">RNA-binding</keyword>
<keyword evidence="4 7" id="KW-0949">S-adenosyl-L-methionine</keyword>
<dbReference type="GO" id="GO:0034246">
    <property type="term" value="F:mitochondrial transcription factor activity"/>
    <property type="evidence" value="ECO:0007669"/>
    <property type="project" value="TreeGrafter"/>
</dbReference>
<name>A0A8H5D3S3_9AGAR</name>
<evidence type="ECO:0000256" key="7">
    <source>
        <dbReference type="RuleBase" id="RU362106"/>
    </source>
</evidence>
<evidence type="ECO:0000256" key="5">
    <source>
        <dbReference type="ARBA" id="ARBA00022884"/>
    </source>
</evidence>
<evidence type="ECO:0000256" key="1">
    <source>
        <dbReference type="ARBA" id="ARBA00004173"/>
    </source>
</evidence>
<reference evidence="9 10" key="1">
    <citation type="journal article" date="2020" name="ISME J.">
        <title>Uncovering the hidden diversity of litter-decomposition mechanisms in mushroom-forming fungi.</title>
        <authorList>
            <person name="Floudas D."/>
            <person name="Bentzer J."/>
            <person name="Ahren D."/>
            <person name="Johansson T."/>
            <person name="Persson P."/>
            <person name="Tunlid A."/>
        </authorList>
    </citation>
    <scope>NUCLEOTIDE SEQUENCE [LARGE SCALE GENOMIC DNA]</scope>
    <source>
        <strain evidence="9 10">CBS 146.42</strain>
    </source>
</reference>
<dbReference type="GO" id="GO:0003723">
    <property type="term" value="F:RNA binding"/>
    <property type="evidence" value="ECO:0007669"/>
    <property type="project" value="UniProtKB-KW"/>
</dbReference>
<evidence type="ECO:0000256" key="6">
    <source>
        <dbReference type="ARBA" id="ARBA00024915"/>
    </source>
</evidence>
<dbReference type="InterPro" id="IPR029063">
    <property type="entry name" value="SAM-dependent_MTases_sf"/>
</dbReference>
<protein>
    <recommendedName>
        <fullName evidence="7">rRNA adenine N(6)-methyltransferase</fullName>
        <ecNumber evidence="7">2.1.1.-</ecNumber>
    </recommendedName>
</protein>
<evidence type="ECO:0000313" key="9">
    <source>
        <dbReference type="EMBL" id="KAF5351667.1"/>
    </source>
</evidence>